<dbReference type="GO" id="GO:0051707">
    <property type="term" value="P:response to other organism"/>
    <property type="evidence" value="ECO:0007669"/>
    <property type="project" value="UniProtKB-ARBA"/>
</dbReference>
<dbReference type="GO" id="GO:0005524">
    <property type="term" value="F:ATP binding"/>
    <property type="evidence" value="ECO:0007669"/>
    <property type="project" value="UniProtKB-KW"/>
</dbReference>
<comment type="similarity">
    <text evidence="1">Belongs to the disease resistance NB-LRR family.</text>
</comment>
<name>A0A835FQJ6_9POAL</name>
<dbReference type="InterPro" id="IPR002182">
    <property type="entry name" value="NB-ARC"/>
</dbReference>
<dbReference type="PANTHER" id="PTHR36766">
    <property type="entry name" value="PLANT BROAD-SPECTRUM MILDEW RESISTANCE PROTEIN RPW8"/>
    <property type="match status" value="1"/>
</dbReference>
<comment type="caution">
    <text evidence="11">The sequence shown here is derived from an EMBL/GenBank/DDBJ whole genome shotgun (WGS) entry which is preliminary data.</text>
</comment>
<dbReference type="Gene3D" id="3.40.50.300">
    <property type="entry name" value="P-loop containing nucleotide triphosphate hydrolases"/>
    <property type="match status" value="1"/>
</dbReference>
<evidence type="ECO:0000256" key="4">
    <source>
        <dbReference type="ARBA" id="ARBA00022741"/>
    </source>
</evidence>
<keyword evidence="6" id="KW-0067">ATP-binding</keyword>
<feature type="domain" description="Disease resistance protein winged helix" evidence="9">
    <location>
        <begin position="450"/>
        <end position="514"/>
    </location>
</feature>
<evidence type="ECO:0000256" key="3">
    <source>
        <dbReference type="ARBA" id="ARBA00022737"/>
    </source>
</evidence>
<dbReference type="Gene3D" id="1.20.5.4130">
    <property type="match status" value="1"/>
</dbReference>
<dbReference type="InterPro" id="IPR058922">
    <property type="entry name" value="WHD_DRP"/>
</dbReference>
<dbReference type="Gene3D" id="3.80.10.10">
    <property type="entry name" value="Ribonuclease Inhibitor"/>
    <property type="match status" value="2"/>
</dbReference>
<dbReference type="InterPro" id="IPR056789">
    <property type="entry name" value="LRR_R13L1-DRL21"/>
</dbReference>
<dbReference type="InterPro" id="IPR041118">
    <property type="entry name" value="Rx_N"/>
</dbReference>
<dbReference type="GO" id="GO:0006952">
    <property type="term" value="P:defense response"/>
    <property type="evidence" value="ECO:0007669"/>
    <property type="project" value="UniProtKB-KW"/>
</dbReference>
<evidence type="ECO:0000259" key="10">
    <source>
        <dbReference type="Pfam" id="PF25019"/>
    </source>
</evidence>
<dbReference type="Pfam" id="PF23559">
    <property type="entry name" value="WHD_DRP"/>
    <property type="match status" value="1"/>
</dbReference>
<evidence type="ECO:0000259" key="9">
    <source>
        <dbReference type="Pfam" id="PF23559"/>
    </source>
</evidence>
<keyword evidence="2" id="KW-0433">Leucine-rich repeat</keyword>
<dbReference type="Pfam" id="PF25019">
    <property type="entry name" value="LRR_R13L1-DRL21"/>
    <property type="match status" value="1"/>
</dbReference>
<feature type="domain" description="NB-ARC" evidence="7">
    <location>
        <begin position="199"/>
        <end position="366"/>
    </location>
</feature>
<evidence type="ECO:0000259" key="7">
    <source>
        <dbReference type="Pfam" id="PF00931"/>
    </source>
</evidence>
<dbReference type="InterPro" id="IPR032675">
    <property type="entry name" value="LRR_dom_sf"/>
</dbReference>
<keyword evidence="3" id="KW-0677">Repeat</keyword>
<dbReference type="EMBL" id="JACEFO010000384">
    <property type="protein sequence ID" value="KAF8772481.1"/>
    <property type="molecule type" value="Genomic_DNA"/>
</dbReference>
<keyword evidence="4" id="KW-0547">Nucleotide-binding</keyword>
<dbReference type="SUPFAM" id="SSF52058">
    <property type="entry name" value="L domain-like"/>
    <property type="match status" value="1"/>
</dbReference>
<proteinExistence type="inferred from homology"/>
<evidence type="ECO:0000313" key="11">
    <source>
        <dbReference type="EMBL" id="KAF8772481.1"/>
    </source>
</evidence>
<dbReference type="Gene3D" id="1.10.10.10">
    <property type="entry name" value="Winged helix-like DNA-binding domain superfamily/Winged helix DNA-binding domain"/>
    <property type="match status" value="1"/>
</dbReference>
<organism evidence="11 12">
    <name type="scientific">Digitaria exilis</name>
    <dbReference type="NCBI Taxonomy" id="1010633"/>
    <lineage>
        <taxon>Eukaryota</taxon>
        <taxon>Viridiplantae</taxon>
        <taxon>Streptophyta</taxon>
        <taxon>Embryophyta</taxon>
        <taxon>Tracheophyta</taxon>
        <taxon>Spermatophyta</taxon>
        <taxon>Magnoliopsida</taxon>
        <taxon>Liliopsida</taxon>
        <taxon>Poales</taxon>
        <taxon>Poaceae</taxon>
        <taxon>PACMAD clade</taxon>
        <taxon>Panicoideae</taxon>
        <taxon>Panicodae</taxon>
        <taxon>Paniceae</taxon>
        <taxon>Anthephorinae</taxon>
        <taxon>Digitaria</taxon>
    </lineage>
</organism>
<sequence length="1055" mass="118744">MAGAVAFASAALERAIEALSSLIPGFTTMARRAEEDADAEELRRLGRTMMRIRAVLEDAADSSRARASAAARLRLRELRCVAYDAEDVVGECEYEATRRGAEALDAVRRAGSGGGHLKRVRWEVIDDYFNDVNMVAVVHDLATKARKVRARFDEIIKEYEDLCMTDNDGEQQTDLSTLRLQRHTSSIVHEPSIHGREVDKSNIMQMLLSEVRPMAALAIVGMGGIGKTTLAQLVFNDLRVRHYFDRLVWICVSEQFDVKIITRNIISSLQKKKCDVLELNDLQEALIKQIEGKKLLLILDDVWNEQRAPWDSLCAPMMTTELCRIIVTTRSKTVARLVQTMPLYSLNCLPSAASWSLFEQITFEGQDPASYANFIQIGEGIVKKCKGLPLAIKTLGSMLRYEASEERWKDVLESDLWDLDQQQNNVFPALELSYRHMPVYLKRCFMALSLFPKDYHFSQDKSICLWKSLGLLHNDNVQDKDRAGRFYLSDLLKRSIIQCNEYGYTMHDLTHDLACCVAGEEFLRLENDITDRIAQDVRNISIFLPWTSAISKLEYFRGSSSLRSIILSSKDGVGGPIEIPEELFLHSKHLHTMFLDGISLATPSLPDSVGNLKHLRHLVLPDIGGLRLPISICQLYNLRTLDVTTSGNVKPACIPNGIGHLIKLHTLPVVTIKRGSWHCNLRQLKDLQNLSGKLCIKGLDNVASIDEVEQANLCTKQHLQALSLIFPDGDWQYCEHGQEPAPTKASHEEILESLRPHNDLIELSIEVCRSCRYPSWLGDTSFSNLTVIRLEYCEFECMPPLGQLPALKHITIAEMARVERIGLELCSLNPTIKGFKSLVTLEFEWMPRWLQWSRVGDGAFTCLRAVSIQHASELRSLPCALSTSLTELKLRDCKSLVRIPHLPSLSKLDLRQCDGLTELPAFPLVQRLDMGQCNSLVRLPNLPLLKVLILRDCPNLITAAHFPSLTSIHVKGGFREELLYHLMNRHPSLENILIVSKSIVCLSVEPQNLPSLVSLRLSCPNLQRCDGLAGLTSLTELKVYGCPKFSIPNWLPCQS</sequence>
<feature type="domain" description="Disease resistance N-terminal" evidence="8">
    <location>
        <begin position="36"/>
        <end position="100"/>
    </location>
</feature>
<dbReference type="GO" id="GO:0043531">
    <property type="term" value="F:ADP binding"/>
    <property type="evidence" value="ECO:0007669"/>
    <property type="project" value="InterPro"/>
</dbReference>
<dbReference type="InterPro" id="IPR036388">
    <property type="entry name" value="WH-like_DNA-bd_sf"/>
</dbReference>
<evidence type="ECO:0000256" key="1">
    <source>
        <dbReference type="ARBA" id="ARBA00008894"/>
    </source>
</evidence>
<dbReference type="Gene3D" id="1.10.8.430">
    <property type="entry name" value="Helical domain of apoptotic protease-activating factors"/>
    <property type="match status" value="1"/>
</dbReference>
<dbReference type="InterPro" id="IPR027417">
    <property type="entry name" value="P-loop_NTPase"/>
</dbReference>
<dbReference type="PRINTS" id="PR00364">
    <property type="entry name" value="DISEASERSIST"/>
</dbReference>
<dbReference type="AlphaFoldDB" id="A0A835FQJ6"/>
<gene>
    <name evidence="11" type="ORF">HU200_005716</name>
</gene>
<dbReference type="InterPro" id="IPR042197">
    <property type="entry name" value="Apaf_helical"/>
</dbReference>
<dbReference type="Pfam" id="PF18052">
    <property type="entry name" value="Rx_N"/>
    <property type="match status" value="1"/>
</dbReference>
<dbReference type="Proteomes" id="UP000636709">
    <property type="component" value="Unassembled WGS sequence"/>
</dbReference>
<dbReference type="SUPFAM" id="SSF52540">
    <property type="entry name" value="P-loop containing nucleoside triphosphate hydrolases"/>
    <property type="match status" value="1"/>
</dbReference>
<evidence type="ECO:0000256" key="2">
    <source>
        <dbReference type="ARBA" id="ARBA00022614"/>
    </source>
</evidence>
<evidence type="ECO:0000259" key="8">
    <source>
        <dbReference type="Pfam" id="PF18052"/>
    </source>
</evidence>
<evidence type="ECO:0000313" key="12">
    <source>
        <dbReference type="Proteomes" id="UP000636709"/>
    </source>
</evidence>
<reference evidence="11" key="1">
    <citation type="submission" date="2020-07" db="EMBL/GenBank/DDBJ databases">
        <title>Genome sequence and genetic diversity analysis of an under-domesticated orphan crop, white fonio (Digitaria exilis).</title>
        <authorList>
            <person name="Bennetzen J.L."/>
            <person name="Chen S."/>
            <person name="Ma X."/>
            <person name="Wang X."/>
            <person name="Yssel A.E.J."/>
            <person name="Chaluvadi S.R."/>
            <person name="Johnson M."/>
            <person name="Gangashetty P."/>
            <person name="Hamidou F."/>
            <person name="Sanogo M.D."/>
            <person name="Zwaenepoel A."/>
            <person name="Wallace J."/>
            <person name="Van De Peer Y."/>
            <person name="Van Deynze A."/>
        </authorList>
    </citation>
    <scope>NUCLEOTIDE SEQUENCE</scope>
    <source>
        <tissue evidence="11">Leaves</tissue>
    </source>
</reference>
<accession>A0A835FQJ6</accession>
<dbReference type="Pfam" id="PF00931">
    <property type="entry name" value="NB-ARC"/>
    <property type="match status" value="1"/>
</dbReference>
<protein>
    <submittedName>
        <fullName evidence="11">Uncharacterized protein</fullName>
    </submittedName>
</protein>
<dbReference type="PANTHER" id="PTHR36766:SF40">
    <property type="entry name" value="DISEASE RESISTANCE PROTEIN RGA3"/>
    <property type="match status" value="1"/>
</dbReference>
<dbReference type="FunFam" id="3.40.50.300:FF:001091">
    <property type="entry name" value="Probable disease resistance protein At1g61300"/>
    <property type="match status" value="1"/>
</dbReference>
<evidence type="ECO:0000256" key="5">
    <source>
        <dbReference type="ARBA" id="ARBA00022821"/>
    </source>
</evidence>
<keyword evidence="12" id="KW-1185">Reference proteome</keyword>
<dbReference type="OrthoDB" id="642469at2759"/>
<feature type="domain" description="R13L1/DRL21-like LRR repeat region" evidence="10">
    <location>
        <begin position="681"/>
        <end position="815"/>
    </location>
</feature>
<evidence type="ECO:0000256" key="6">
    <source>
        <dbReference type="ARBA" id="ARBA00022840"/>
    </source>
</evidence>
<keyword evidence="5" id="KW-0611">Plant defense</keyword>